<protein>
    <submittedName>
        <fullName evidence="2">Uncharacterized protein</fullName>
    </submittedName>
</protein>
<sequence>MKIRRQVSGTARKKHLKVQHHKVNSRRQFFFNQEINEETSQKDSQELLAQIKTN</sequence>
<keyword evidence="3" id="KW-1185">Reference proteome</keyword>
<comment type="caution">
    <text evidence="2">The sequence shown here is derived from an EMBL/GenBank/DDBJ whole genome shotgun (WGS) entry which is preliminary data.</text>
</comment>
<reference evidence="2" key="1">
    <citation type="submission" date="2022-01" db="EMBL/GenBank/DDBJ databases">
        <title>Colwellia maritima, isolated from seawater.</title>
        <authorList>
            <person name="Kristyanto S."/>
            <person name="Jung J."/>
            <person name="Jeon C.O."/>
        </authorList>
    </citation>
    <scope>NUCLEOTIDE SEQUENCE</scope>
    <source>
        <strain evidence="2">MSW7</strain>
    </source>
</reference>
<dbReference type="RefSeq" id="WP_242284697.1">
    <property type="nucleotide sequence ID" value="NZ_JAKKSL010000001.1"/>
</dbReference>
<proteinExistence type="predicted"/>
<evidence type="ECO:0000313" key="2">
    <source>
        <dbReference type="EMBL" id="MCI2283318.1"/>
    </source>
</evidence>
<feature type="region of interest" description="Disordered" evidence="1">
    <location>
        <begin position="1"/>
        <end position="22"/>
    </location>
</feature>
<organism evidence="2 3">
    <name type="scientific">Colwellia maritima</name>
    <dbReference type="NCBI Taxonomy" id="2912588"/>
    <lineage>
        <taxon>Bacteria</taxon>
        <taxon>Pseudomonadati</taxon>
        <taxon>Pseudomonadota</taxon>
        <taxon>Gammaproteobacteria</taxon>
        <taxon>Alteromonadales</taxon>
        <taxon>Colwelliaceae</taxon>
        <taxon>Colwellia</taxon>
    </lineage>
</organism>
<dbReference type="Proteomes" id="UP001139646">
    <property type="component" value="Unassembled WGS sequence"/>
</dbReference>
<evidence type="ECO:0000313" key="3">
    <source>
        <dbReference type="Proteomes" id="UP001139646"/>
    </source>
</evidence>
<gene>
    <name evidence="2" type="ORF">L3081_07770</name>
</gene>
<name>A0ABS9WZ86_9GAMM</name>
<accession>A0ABS9WZ86</accession>
<dbReference type="EMBL" id="JAKKSL010000001">
    <property type="protein sequence ID" value="MCI2283318.1"/>
    <property type="molecule type" value="Genomic_DNA"/>
</dbReference>
<evidence type="ECO:0000256" key="1">
    <source>
        <dbReference type="SAM" id="MobiDB-lite"/>
    </source>
</evidence>